<dbReference type="SUPFAM" id="SSF52091">
    <property type="entry name" value="SpoIIaa-like"/>
    <property type="match status" value="1"/>
</dbReference>
<dbReference type="CDD" id="cd07043">
    <property type="entry name" value="STAS_anti-anti-sigma_factors"/>
    <property type="match status" value="1"/>
</dbReference>
<dbReference type="PANTHER" id="PTHR33495">
    <property type="entry name" value="ANTI-SIGMA FACTOR ANTAGONIST TM_1081-RELATED-RELATED"/>
    <property type="match status" value="1"/>
</dbReference>
<dbReference type="EMBL" id="WAIE01000004">
    <property type="protein sequence ID" value="KAB1441285.1"/>
    <property type="molecule type" value="Genomic_DNA"/>
</dbReference>
<dbReference type="Gene3D" id="3.30.750.24">
    <property type="entry name" value="STAS domain"/>
    <property type="match status" value="1"/>
</dbReference>
<dbReference type="GO" id="GO:0043856">
    <property type="term" value="F:anti-sigma factor antagonist activity"/>
    <property type="evidence" value="ECO:0007669"/>
    <property type="project" value="InterPro"/>
</dbReference>
<dbReference type="Proteomes" id="UP000438699">
    <property type="component" value="Unassembled WGS sequence"/>
</dbReference>
<protein>
    <recommendedName>
        <fullName evidence="2">Anti-sigma factor antagonist</fullName>
    </recommendedName>
</protein>
<dbReference type="InterPro" id="IPR036513">
    <property type="entry name" value="STAS_dom_sf"/>
</dbReference>
<dbReference type="InterPro" id="IPR002645">
    <property type="entry name" value="STAS_dom"/>
</dbReference>
<proteinExistence type="inferred from homology"/>
<evidence type="ECO:0000259" key="3">
    <source>
        <dbReference type="PROSITE" id="PS50801"/>
    </source>
</evidence>
<comment type="similarity">
    <text evidence="1 2">Belongs to the anti-sigma-factor antagonist family.</text>
</comment>
<dbReference type="OrthoDB" id="280847at2"/>
<evidence type="ECO:0000313" key="5">
    <source>
        <dbReference type="Proteomes" id="UP000438699"/>
    </source>
</evidence>
<reference evidence="4 5" key="1">
    <citation type="journal article" date="2017" name="Int. J. Syst. Evol. Microbiol.">
        <title>Desulfovibrio senegalensis sp. nov., a mesophilic sulfate reducer isolated from marine sediment.</title>
        <authorList>
            <person name="Thioye A."/>
            <person name="Gam Z.B.A."/>
            <person name="Mbengue M."/>
            <person name="Cayol J.L."/>
            <person name="Joseph-Bartoli M."/>
            <person name="Toure-Kane C."/>
            <person name="Labat M."/>
        </authorList>
    </citation>
    <scope>NUCLEOTIDE SEQUENCE [LARGE SCALE GENOMIC DNA]</scope>
    <source>
        <strain evidence="4 5">DSM 101509</strain>
    </source>
</reference>
<sequence>MDIANEQRGDWLLMRVGGRLDAVTAPDFDKDFQAVLDAENSHVVVDLAGLEYISSAGLRSILAAAKKIRTGGGKIVFSGLDGMVEEVFRVSGFAAMFTLYATADEAVAS</sequence>
<name>A0A6N6N1L1_9BACT</name>
<dbReference type="NCBIfam" id="TIGR00377">
    <property type="entry name" value="ant_ant_sig"/>
    <property type="match status" value="1"/>
</dbReference>
<evidence type="ECO:0000256" key="1">
    <source>
        <dbReference type="ARBA" id="ARBA00009013"/>
    </source>
</evidence>
<dbReference type="PROSITE" id="PS50801">
    <property type="entry name" value="STAS"/>
    <property type="match status" value="1"/>
</dbReference>
<dbReference type="InterPro" id="IPR003658">
    <property type="entry name" value="Anti-sigma_ant"/>
</dbReference>
<dbReference type="RefSeq" id="WP_151151028.1">
    <property type="nucleotide sequence ID" value="NZ_WAIE01000004.1"/>
</dbReference>
<comment type="caution">
    <text evidence="4">The sequence shown here is derived from an EMBL/GenBank/DDBJ whole genome shotgun (WGS) entry which is preliminary data.</text>
</comment>
<dbReference type="Pfam" id="PF01740">
    <property type="entry name" value="STAS"/>
    <property type="match status" value="1"/>
</dbReference>
<accession>A0A6N6N1L1</accession>
<keyword evidence="5" id="KW-1185">Reference proteome</keyword>
<feature type="domain" description="STAS" evidence="3">
    <location>
        <begin position="1"/>
        <end position="109"/>
    </location>
</feature>
<organism evidence="4 5">
    <name type="scientific">Pseudodesulfovibrio senegalensis</name>
    <dbReference type="NCBI Taxonomy" id="1721087"/>
    <lineage>
        <taxon>Bacteria</taxon>
        <taxon>Pseudomonadati</taxon>
        <taxon>Thermodesulfobacteriota</taxon>
        <taxon>Desulfovibrionia</taxon>
        <taxon>Desulfovibrionales</taxon>
        <taxon>Desulfovibrionaceae</taxon>
    </lineage>
</organism>
<gene>
    <name evidence="4" type="ORF">F8A88_10025</name>
</gene>
<evidence type="ECO:0000256" key="2">
    <source>
        <dbReference type="RuleBase" id="RU003749"/>
    </source>
</evidence>
<evidence type="ECO:0000313" key="4">
    <source>
        <dbReference type="EMBL" id="KAB1441285.1"/>
    </source>
</evidence>
<dbReference type="AlphaFoldDB" id="A0A6N6N1L1"/>